<reference evidence="3 4" key="1">
    <citation type="submission" date="2010-01" db="EMBL/GenBank/DDBJ databases">
        <title>The complete genome of Thermobispora bispora DSM 43833.</title>
        <authorList>
            <consortium name="US DOE Joint Genome Institute (JGI-PGF)"/>
            <person name="Lucas S."/>
            <person name="Copeland A."/>
            <person name="Lapidus A."/>
            <person name="Glavina del Rio T."/>
            <person name="Dalin E."/>
            <person name="Tice H."/>
            <person name="Bruce D."/>
            <person name="Goodwin L."/>
            <person name="Pitluck S."/>
            <person name="Kyrpides N."/>
            <person name="Mavromatis K."/>
            <person name="Ivanova N."/>
            <person name="Mikhailova N."/>
            <person name="Chertkov O."/>
            <person name="Brettin T."/>
            <person name="Detter J.C."/>
            <person name="Han C."/>
            <person name="Larimer F."/>
            <person name="Land M."/>
            <person name="Hauser L."/>
            <person name="Markowitz V."/>
            <person name="Cheng J.-F."/>
            <person name="Hugenholtz P."/>
            <person name="Woyke T."/>
            <person name="Wu D."/>
            <person name="Jando M."/>
            <person name="Schneider S."/>
            <person name="Klenk H.-P."/>
            <person name="Eisen J.A."/>
        </authorList>
    </citation>
    <scope>NUCLEOTIDE SEQUENCE [LARGE SCALE GENOMIC DNA]</scope>
    <source>
        <strain evidence="4">ATCC 19993 / DSM 43833 / CBS 139.67 / JCM 10125 / KCTC 9307 / NBRC 14880 / R51</strain>
    </source>
</reference>
<organism evidence="3 4">
    <name type="scientific">Thermobispora bispora (strain ATCC 19993 / DSM 43833 / CBS 139.67 / JCM 10125 / KCTC 9307 / NBRC 14880 / R51)</name>
    <dbReference type="NCBI Taxonomy" id="469371"/>
    <lineage>
        <taxon>Bacteria</taxon>
        <taxon>Bacillati</taxon>
        <taxon>Actinomycetota</taxon>
        <taxon>Actinomycetes</taxon>
        <taxon>Streptosporangiales</taxon>
        <taxon>Streptosporangiaceae</taxon>
        <taxon>Thermobispora</taxon>
    </lineage>
</organism>
<dbReference type="Pfam" id="PF01326">
    <property type="entry name" value="PPDK_N"/>
    <property type="match status" value="1"/>
</dbReference>
<dbReference type="InterPro" id="IPR008279">
    <property type="entry name" value="PEP-util_enz_mobile_dom"/>
</dbReference>
<dbReference type="GO" id="GO:0016301">
    <property type="term" value="F:kinase activity"/>
    <property type="evidence" value="ECO:0007669"/>
    <property type="project" value="UniProtKB-KW"/>
</dbReference>
<sequence length="835" mass="89833">MTPFVVPLTAVGRDDLALAGGKGANLGELIAAGLPVPDGFVVTTAAYAELIDRCGIAERIPRLLDAGDGAGIRAEFATAEIPAAMAEAITAAYRELGQGPVAVRSSATAEDLPGAAFAGQQDTYLNVEGDDARLDAVRRCWGSLWTDRAIAYRRRLGIGPEQVRIAVVVQRMVNPDAAGVMFTADPVSGDRDRIVVDASPGLGEAVVSGRVTPDHYELDRRGTVLAWTPGRAEVVVRAAAGGGLAEEAGQATGERLLGDAALAGLARLGVAVQDRFGRPMDIEWALAGGRVWLVQARPMTALPPPPVRLNAIQRRLGEMLLDYLPTRPYPMDMSTWIPYGPAGMMAEVARSLGVRGLFEGALEEQDGVVYRILPRPPRLTPKALAAPFLLLHRAGRFDPARWTEDPRFTGFLREVERLRGLDPAAMPWPELIRLPRRALDAVRPITELRRDYLPRGALMVLRLVAALLPLGAAAMWADLLAGARTRTEDGNRALERLAAQVREDPRLKAAVDALDLDRVKGFTGFWAEFTAFLAEYGHRETGSPVLASSPTWEETPEVVLGMLKVLAASPPSPSAGRSGEAERRLRAHPWLRSPRRWARMARRIAAARTAWAFREDTHFYFTMPLPVLRRALLEIGARLRDAGVLETAEDVFHLRLEEVEAAGDPATMPRSRREELAATARARAARRQELAGVRLIDPRAVYPDRGDLGDALVRGTPGGGGTVTGPVRIIRDPSEFGRLAEGEVLVCPNTNPSWTPLFQRAAAVVVDAGGIGSHAAIVAREYGLPAVLGTATGTAVLTDGQMVTVDGDAGVGQERLMIAVPRSGEARETVRGGER</sequence>
<protein>
    <submittedName>
        <fullName evidence="3">Pyruvate phosphate dikinase PEP/pyruvate-binding protein</fullName>
    </submittedName>
</protein>
<dbReference type="eggNOG" id="COG3848">
    <property type="taxonomic scope" value="Bacteria"/>
</dbReference>
<dbReference type="Gene3D" id="3.30.470.20">
    <property type="entry name" value="ATP-grasp fold, B domain"/>
    <property type="match status" value="1"/>
</dbReference>
<dbReference type="PANTHER" id="PTHR43615">
    <property type="entry name" value="PHOSPHOENOLPYRUVATE SYNTHASE-RELATED"/>
    <property type="match status" value="1"/>
</dbReference>
<dbReference type="HOGENOM" id="CLU_005950_0_0_11"/>
<dbReference type="Proteomes" id="UP000006640">
    <property type="component" value="Chromosome"/>
</dbReference>
<dbReference type="InterPro" id="IPR013815">
    <property type="entry name" value="ATP_grasp_subdomain_1"/>
</dbReference>
<dbReference type="SUPFAM" id="SSF56059">
    <property type="entry name" value="Glutathione synthetase ATP-binding domain-like"/>
    <property type="match status" value="1"/>
</dbReference>
<evidence type="ECO:0000259" key="2">
    <source>
        <dbReference type="Pfam" id="PF01326"/>
    </source>
</evidence>
<accession>D6Y580</accession>
<evidence type="ECO:0000259" key="1">
    <source>
        <dbReference type="Pfam" id="PF00391"/>
    </source>
</evidence>
<keyword evidence="3" id="KW-0670">Pyruvate</keyword>
<dbReference type="GO" id="GO:0005524">
    <property type="term" value="F:ATP binding"/>
    <property type="evidence" value="ECO:0007669"/>
    <property type="project" value="InterPro"/>
</dbReference>
<name>D6Y580_THEBD</name>
<dbReference type="InterPro" id="IPR002192">
    <property type="entry name" value="PPDK_AMP/ATP-bd"/>
</dbReference>
<keyword evidence="4" id="KW-1185">Reference proteome</keyword>
<dbReference type="SUPFAM" id="SSF52009">
    <property type="entry name" value="Phosphohistidine domain"/>
    <property type="match status" value="1"/>
</dbReference>
<dbReference type="Gene3D" id="3.50.30.10">
    <property type="entry name" value="Phosphohistidine domain"/>
    <property type="match status" value="1"/>
</dbReference>
<dbReference type="KEGG" id="tbi:Tbis_2573"/>
<feature type="domain" description="PEP-utilising enzyme mobile" evidence="1">
    <location>
        <begin position="740"/>
        <end position="810"/>
    </location>
</feature>
<keyword evidence="3" id="KW-0418">Kinase</keyword>
<feature type="domain" description="Pyruvate phosphate dikinase AMP/ATP-binding" evidence="2">
    <location>
        <begin position="18"/>
        <end position="302"/>
    </location>
</feature>
<dbReference type="InterPro" id="IPR036637">
    <property type="entry name" value="Phosphohistidine_dom_sf"/>
</dbReference>
<dbReference type="Pfam" id="PF00391">
    <property type="entry name" value="PEP-utilizers"/>
    <property type="match status" value="1"/>
</dbReference>
<keyword evidence="3" id="KW-0808">Transferase</keyword>
<evidence type="ECO:0000313" key="4">
    <source>
        <dbReference type="Proteomes" id="UP000006640"/>
    </source>
</evidence>
<dbReference type="RefSeq" id="WP_013132808.1">
    <property type="nucleotide sequence ID" value="NC_014165.1"/>
</dbReference>
<evidence type="ECO:0000313" key="3">
    <source>
        <dbReference type="EMBL" id="ADG89275.1"/>
    </source>
</evidence>
<gene>
    <name evidence="3" type="ordered locus">Tbis_2573</name>
</gene>
<dbReference type="eggNOG" id="COG0574">
    <property type="taxonomic scope" value="Bacteria"/>
</dbReference>
<dbReference type="PANTHER" id="PTHR43615:SF1">
    <property type="entry name" value="PPDK_N DOMAIN-CONTAINING PROTEIN"/>
    <property type="match status" value="1"/>
</dbReference>
<dbReference type="InterPro" id="IPR051549">
    <property type="entry name" value="PEP_Utilizing_Enz"/>
</dbReference>
<dbReference type="EMBL" id="CP001874">
    <property type="protein sequence ID" value="ADG89275.1"/>
    <property type="molecule type" value="Genomic_DNA"/>
</dbReference>
<dbReference type="OrthoDB" id="9765468at2"/>
<dbReference type="Gene3D" id="3.30.1490.20">
    <property type="entry name" value="ATP-grasp fold, A domain"/>
    <property type="match status" value="1"/>
</dbReference>
<dbReference type="STRING" id="469371.Tbis_2573"/>
<proteinExistence type="predicted"/>
<dbReference type="AlphaFoldDB" id="D6Y580"/>